<proteinExistence type="inferred from homology"/>
<organism evidence="6 7">
    <name type="scientific">Vitis vinifera</name>
    <name type="common">Grape</name>
    <dbReference type="NCBI Taxonomy" id="29760"/>
    <lineage>
        <taxon>Eukaryota</taxon>
        <taxon>Viridiplantae</taxon>
        <taxon>Streptophyta</taxon>
        <taxon>Embryophyta</taxon>
        <taxon>Tracheophyta</taxon>
        <taxon>Spermatophyta</taxon>
        <taxon>Magnoliopsida</taxon>
        <taxon>eudicotyledons</taxon>
        <taxon>Gunneridae</taxon>
        <taxon>Pentapetalae</taxon>
        <taxon>rosids</taxon>
        <taxon>Vitales</taxon>
        <taxon>Vitaceae</taxon>
        <taxon>Viteae</taxon>
        <taxon>Vitis</taxon>
    </lineage>
</organism>
<protein>
    <submittedName>
        <fullName evidence="6">Major allergen Pru av 1</fullName>
    </submittedName>
</protein>
<evidence type="ECO:0000313" key="6">
    <source>
        <dbReference type="EMBL" id="RVW40014.1"/>
    </source>
</evidence>
<dbReference type="CDD" id="cd07816">
    <property type="entry name" value="Bet_v1-like"/>
    <property type="match status" value="1"/>
</dbReference>
<dbReference type="Gene3D" id="3.30.530.20">
    <property type="match status" value="1"/>
</dbReference>
<dbReference type="FunFam" id="3.30.530.20:FF:000007">
    <property type="entry name" value="Major pollen allergen Bet v 1-A"/>
    <property type="match status" value="1"/>
</dbReference>
<keyword evidence="3 4" id="KW-0568">Pathogenesis-related protein</keyword>
<dbReference type="Proteomes" id="UP000288805">
    <property type="component" value="Unassembled WGS sequence"/>
</dbReference>
<dbReference type="OrthoDB" id="1858506at2759"/>
<dbReference type="PRINTS" id="PR00634">
    <property type="entry name" value="BETALLERGEN"/>
</dbReference>
<dbReference type="AlphaFoldDB" id="A0A438DX05"/>
<dbReference type="GO" id="GO:0006952">
    <property type="term" value="P:defense response"/>
    <property type="evidence" value="ECO:0007669"/>
    <property type="project" value="UniProtKB-KW"/>
</dbReference>
<dbReference type="InterPro" id="IPR023393">
    <property type="entry name" value="START-like_dom_sf"/>
</dbReference>
<reference evidence="6 7" key="1">
    <citation type="journal article" date="2018" name="PLoS Genet.">
        <title>Population sequencing reveals clonal diversity and ancestral inbreeding in the grapevine cultivar Chardonnay.</title>
        <authorList>
            <person name="Roach M.J."/>
            <person name="Johnson D.L."/>
            <person name="Bohlmann J."/>
            <person name="van Vuuren H.J."/>
            <person name="Jones S.J."/>
            <person name="Pretorius I.S."/>
            <person name="Schmidt S.A."/>
            <person name="Borneman A.R."/>
        </authorList>
    </citation>
    <scope>NUCLEOTIDE SEQUENCE [LARGE SCALE GENOMIC DNA]</scope>
    <source>
        <strain evidence="7">cv. Chardonnay</strain>
        <tissue evidence="6">Leaf</tissue>
    </source>
</reference>
<evidence type="ECO:0000259" key="5">
    <source>
        <dbReference type="SMART" id="SM01037"/>
    </source>
</evidence>
<dbReference type="KEGG" id="vvi:100249884"/>
<sequence>MGVFTYEQEITSSVPPAKMFKAAVLDADNLIPKVRPQAIKCVEVIQGDGGPGTIKKIHFGEGHKFKSMTHRVDAIDKEKFSFCYTVIDGDVLTDGVESICHELTVVPAPGGGSIYKNTSKYHTKGAEVCEEHVKGGKEDALATFKAIEAYVLAHPDAY</sequence>
<evidence type="ECO:0000256" key="2">
    <source>
        <dbReference type="ARBA" id="ARBA00022821"/>
    </source>
</evidence>
<dbReference type="EMBL" id="QGNW01001467">
    <property type="protein sequence ID" value="RVW40014.1"/>
    <property type="molecule type" value="Genomic_DNA"/>
</dbReference>
<dbReference type="SMR" id="A0A438DX05"/>
<evidence type="ECO:0000256" key="4">
    <source>
        <dbReference type="RuleBase" id="RU000409"/>
    </source>
</evidence>
<evidence type="ECO:0000256" key="3">
    <source>
        <dbReference type="ARBA" id="ARBA00023265"/>
    </source>
</evidence>
<dbReference type="InterPro" id="IPR024949">
    <property type="entry name" value="Bet_v_I_allergen"/>
</dbReference>
<dbReference type="Gramene" id="Vitis05g00083.t01">
    <property type="protein sequence ID" value="Vitis05g00083.t01.CDS"/>
    <property type="gene ID" value="Vitis05g00083"/>
</dbReference>
<dbReference type="GO" id="GO:0009738">
    <property type="term" value="P:abscisic acid-activated signaling pathway"/>
    <property type="evidence" value="ECO:0007669"/>
    <property type="project" value="InterPro"/>
</dbReference>
<dbReference type="Pfam" id="PF00407">
    <property type="entry name" value="Bet_v_1"/>
    <property type="match status" value="1"/>
</dbReference>
<dbReference type="InterPro" id="IPR000916">
    <property type="entry name" value="Bet_v_I/MLP"/>
</dbReference>
<comment type="caution">
    <text evidence="6">The sequence shown here is derived from an EMBL/GenBank/DDBJ whole genome shotgun (WGS) entry which is preliminary data.</text>
</comment>
<evidence type="ECO:0000256" key="1">
    <source>
        <dbReference type="ARBA" id="ARBA00009744"/>
    </source>
</evidence>
<dbReference type="InterPro" id="IPR050279">
    <property type="entry name" value="Plant_def-hormone_signal"/>
</dbReference>
<name>A0A438DX05_VITVI</name>
<dbReference type="PANTHER" id="PTHR31213:SF55">
    <property type="entry name" value="STRESS-INDUCED PROTEIN SAM22"/>
    <property type="match status" value="1"/>
</dbReference>
<gene>
    <name evidence="6" type="primary">PRUA1_10</name>
    <name evidence="6" type="ORF">CK203_088939</name>
</gene>
<dbReference type="SMART" id="SM01037">
    <property type="entry name" value="Bet_v_1"/>
    <property type="match status" value="1"/>
</dbReference>
<dbReference type="GO" id="GO:0010427">
    <property type="term" value="F:abscisic acid binding"/>
    <property type="evidence" value="ECO:0007669"/>
    <property type="project" value="InterPro"/>
</dbReference>
<keyword evidence="2 4" id="KW-0611">Plant defense</keyword>
<feature type="domain" description="Bet v I/Major latex protein" evidence="5">
    <location>
        <begin position="5"/>
        <end position="154"/>
    </location>
</feature>
<dbReference type="GO" id="GO:0038023">
    <property type="term" value="F:signaling receptor activity"/>
    <property type="evidence" value="ECO:0007669"/>
    <property type="project" value="InterPro"/>
</dbReference>
<dbReference type="PANTHER" id="PTHR31213">
    <property type="entry name" value="OS08G0374000 PROTEIN-RELATED"/>
    <property type="match status" value="1"/>
</dbReference>
<accession>A0A438DX05</accession>
<dbReference type="GO" id="GO:0004864">
    <property type="term" value="F:protein phosphatase inhibitor activity"/>
    <property type="evidence" value="ECO:0007669"/>
    <property type="project" value="InterPro"/>
</dbReference>
<comment type="similarity">
    <text evidence="1 4">Belongs to the BetVI family.</text>
</comment>
<dbReference type="SUPFAM" id="SSF55961">
    <property type="entry name" value="Bet v1-like"/>
    <property type="match status" value="1"/>
</dbReference>
<evidence type="ECO:0000313" key="7">
    <source>
        <dbReference type="Proteomes" id="UP000288805"/>
    </source>
</evidence>
<dbReference type="PROSITE" id="PS00451">
    <property type="entry name" value="PATHOGENESIS_BETVI"/>
    <property type="match status" value="1"/>
</dbReference>